<dbReference type="Gene3D" id="1.10.10.10">
    <property type="entry name" value="Winged helix-like DNA-binding domain superfamily/Winged helix DNA-binding domain"/>
    <property type="match status" value="1"/>
</dbReference>
<protein>
    <submittedName>
        <fullName evidence="6">ECF RNA polymerase sigma-E factor</fullName>
    </submittedName>
</protein>
<dbReference type="SUPFAM" id="SSF88659">
    <property type="entry name" value="Sigma3 and sigma4 domains of RNA polymerase sigma factors"/>
    <property type="match status" value="1"/>
</dbReference>
<evidence type="ECO:0000256" key="4">
    <source>
        <dbReference type="ARBA" id="ARBA00023163"/>
    </source>
</evidence>
<keyword evidence="3" id="KW-0731">Sigma factor</keyword>
<dbReference type="InterPro" id="IPR014284">
    <property type="entry name" value="RNA_pol_sigma-70_dom"/>
</dbReference>
<comment type="similarity">
    <text evidence="1">Belongs to the sigma-70 factor family. ECF subfamily.</text>
</comment>
<dbReference type="SUPFAM" id="SSF88946">
    <property type="entry name" value="Sigma2 domain of RNA polymerase sigma factors"/>
    <property type="match status" value="1"/>
</dbReference>
<evidence type="ECO:0000256" key="3">
    <source>
        <dbReference type="ARBA" id="ARBA00023082"/>
    </source>
</evidence>
<evidence type="ECO:0000256" key="2">
    <source>
        <dbReference type="ARBA" id="ARBA00023015"/>
    </source>
</evidence>
<sequence length="175" mass="19288">MITVNNPSALTVTALLPRAQAGDGGAMNELLRHITPFVGRLCRAVARRHSCDAAQEALLAIYRGIGGLREPAAFYGWVRAVTVREAVRTSKRLSQATADELPEIAQDSNPLTFVHISDVLDQLSDQHRQILVLRAVYGLNEKEMANALSVPVGTVRSRLHRARGMFSEAWHEMHV</sequence>
<dbReference type="Proteomes" id="UP000194225">
    <property type="component" value="Unassembled WGS sequence"/>
</dbReference>
<dbReference type="GeneID" id="90928835"/>
<comment type="caution">
    <text evidence="6">The sequence shown here is derived from an EMBL/GenBank/DDBJ whole genome shotgun (WGS) entry which is preliminary data.</text>
</comment>
<keyword evidence="7" id="KW-1185">Reference proteome</keyword>
<feature type="domain" description="RNA polymerase sigma factor 70 region 4 type 2" evidence="5">
    <location>
        <begin position="117"/>
        <end position="163"/>
    </location>
</feature>
<dbReference type="InterPro" id="IPR039425">
    <property type="entry name" value="RNA_pol_sigma-70-like"/>
</dbReference>
<gene>
    <name evidence="6" type="primary">rpoE</name>
    <name evidence="6" type="ORF">BG653_04748</name>
</gene>
<dbReference type="PANTHER" id="PTHR43133:SF51">
    <property type="entry name" value="RNA POLYMERASE SIGMA FACTOR"/>
    <property type="match status" value="1"/>
</dbReference>
<dbReference type="RefSeq" id="WP_244329973.1">
    <property type="nucleotide sequence ID" value="NZ_CP023691.1"/>
</dbReference>
<evidence type="ECO:0000256" key="1">
    <source>
        <dbReference type="ARBA" id="ARBA00010641"/>
    </source>
</evidence>
<dbReference type="InterPro" id="IPR013324">
    <property type="entry name" value="RNA_pol_sigma_r3/r4-like"/>
</dbReference>
<keyword evidence="4" id="KW-0804">Transcription</keyword>
<evidence type="ECO:0000259" key="5">
    <source>
        <dbReference type="Pfam" id="PF08281"/>
    </source>
</evidence>
<accession>A0ABX3XT39</accession>
<reference evidence="6 7" key="1">
    <citation type="submission" date="2016-09" db="EMBL/GenBank/DDBJ databases">
        <title>Streptomyces platensis DSM40041, a candidate organism with high potential of specific P450 cytochromes.</title>
        <authorList>
            <person name="Grumaz C."/>
            <person name="Vainshtein Y."/>
            <person name="Kirstahler P."/>
            <person name="Sohn K."/>
        </authorList>
    </citation>
    <scope>NUCLEOTIDE SEQUENCE [LARGE SCALE GENOMIC DNA]</scope>
    <source>
        <strain evidence="6 7">DSM 40041</strain>
    </source>
</reference>
<name>A0ABX3XT39_STRPT</name>
<dbReference type="PANTHER" id="PTHR43133">
    <property type="entry name" value="RNA POLYMERASE ECF-TYPE SIGMA FACTO"/>
    <property type="match status" value="1"/>
</dbReference>
<proteinExistence type="inferred from homology"/>
<organism evidence="6 7">
    <name type="scientific">Streptomyces platensis</name>
    <dbReference type="NCBI Taxonomy" id="58346"/>
    <lineage>
        <taxon>Bacteria</taxon>
        <taxon>Bacillati</taxon>
        <taxon>Actinomycetota</taxon>
        <taxon>Actinomycetes</taxon>
        <taxon>Kitasatosporales</taxon>
        <taxon>Streptomycetaceae</taxon>
        <taxon>Streptomyces</taxon>
    </lineage>
</organism>
<evidence type="ECO:0000313" key="6">
    <source>
        <dbReference type="EMBL" id="OSY42588.1"/>
    </source>
</evidence>
<dbReference type="NCBIfam" id="TIGR02937">
    <property type="entry name" value="sigma70-ECF"/>
    <property type="match status" value="1"/>
</dbReference>
<dbReference type="Gene3D" id="1.10.1740.10">
    <property type="match status" value="1"/>
</dbReference>
<keyword evidence="2" id="KW-0805">Transcription regulation</keyword>
<dbReference type="InterPro" id="IPR036388">
    <property type="entry name" value="WH-like_DNA-bd_sf"/>
</dbReference>
<dbReference type="CDD" id="cd06171">
    <property type="entry name" value="Sigma70_r4"/>
    <property type="match status" value="1"/>
</dbReference>
<dbReference type="InterPro" id="IPR013249">
    <property type="entry name" value="RNA_pol_sigma70_r4_t2"/>
</dbReference>
<dbReference type="Pfam" id="PF08281">
    <property type="entry name" value="Sigma70_r4_2"/>
    <property type="match status" value="1"/>
</dbReference>
<evidence type="ECO:0000313" key="7">
    <source>
        <dbReference type="Proteomes" id="UP000194225"/>
    </source>
</evidence>
<dbReference type="EMBL" id="MIGA01000035">
    <property type="protein sequence ID" value="OSY42588.1"/>
    <property type="molecule type" value="Genomic_DNA"/>
</dbReference>
<dbReference type="InterPro" id="IPR013325">
    <property type="entry name" value="RNA_pol_sigma_r2"/>
</dbReference>